<dbReference type="Pfam" id="PF13966">
    <property type="entry name" value="zf-RVT"/>
    <property type="match status" value="1"/>
</dbReference>
<dbReference type="InterPro" id="IPR000477">
    <property type="entry name" value="RT_dom"/>
</dbReference>
<proteinExistence type="predicted"/>
<feature type="domain" description="Reverse transcriptase zinc-binding" evidence="2">
    <location>
        <begin position="714"/>
        <end position="779"/>
    </location>
</feature>
<dbReference type="EMBL" id="BKCJ010109383">
    <property type="protein sequence ID" value="GEX45633.1"/>
    <property type="molecule type" value="Genomic_DNA"/>
</dbReference>
<dbReference type="Pfam" id="PF00078">
    <property type="entry name" value="RVT_1"/>
    <property type="match status" value="1"/>
</dbReference>
<dbReference type="Gene3D" id="3.60.10.10">
    <property type="entry name" value="Endonuclease/exonuclease/phosphatase"/>
    <property type="match status" value="1"/>
</dbReference>
<accession>A0A699H9Q5</accession>
<gene>
    <name evidence="3" type="ORF">Tci_317608</name>
</gene>
<keyword evidence="3" id="KW-0695">RNA-directed DNA polymerase</keyword>
<keyword evidence="3" id="KW-0548">Nucleotidyltransferase</keyword>
<dbReference type="InterPro" id="IPR036691">
    <property type="entry name" value="Endo/exonu/phosph_ase_sf"/>
</dbReference>
<feature type="domain" description="Reverse transcriptase" evidence="1">
    <location>
        <begin position="371"/>
        <end position="457"/>
    </location>
</feature>
<evidence type="ECO:0000259" key="1">
    <source>
        <dbReference type="Pfam" id="PF00078"/>
    </source>
</evidence>
<keyword evidence="3" id="KW-0808">Transferase</keyword>
<sequence length="822" mass="94565">MGDFNDVRSSNERHGSCFNPYNARCFNRFISNSGLVDINMEGYAFTWSHPSASKMSKLDRFLVSDGIFTLFPSITAICLDRHLSDHRPILLCEVHLDFGPIPFRFYHSWFDIDGFEDLIKRSWLSFSHSDANRMIRFEKKLQDLKVLIRQWIKTKNSDISSNKHDIVNELREIDKKMDRGEVDEATILKRFELKNNLIKINDMEATDNLQKSKVKWAIEGDENSKFFHGIINKRRSQLAIRGVFVDGIWCSEPDTIKDTFLNHFAARFSIPPAHRFKLSFQFQKGLTSSQAEDLERSVSNDEIRRAVWNCGDNKSPGPDGFTFEFFKRFWDLIGADFCDAVNHFFLYGAFSNGCNSSFIALIPKVIDAKFMNDFRPISLIGCIYKVVTKVLANRLVSVIQELISDTQSAFVAGRQILDGPFILDEILHWCKRKNKKSIFFKVNFAKAYDSAVEEGLLKGIQLSGSTFISHLFYADDAMFLGEWSEGNLKVEQAAASVGCTVMNPQFRYLGVMVGHRSSSIKAWDDIIFKLRGRLSKWKERITGKKITWVAWNKVLTAKNHGGLGVSSYFALNRALLLKWVWRFISNDGSLWCQTIRALYGQSIDSHPTKCIRSLFWYDCWIGDVPLFAKFPWLFALELNKVVSVADKLNGSLADSFRRDVRGGRESHQMETLNSLLASVSLSNSFDRWFCDLTGDGEFRVKEVRNFIDDLTLPSQSEPTRWVRFIPIKVNIFAWRARLDCLPTRVNLARRGVHVDSSSCSLCDSNEENVHHLFFCYDFARLILRRICLKHCRRTQQVMTATLSKKIKKVERSEVVDFDVLDG</sequence>
<dbReference type="SUPFAM" id="SSF56219">
    <property type="entry name" value="DNase I-like"/>
    <property type="match status" value="1"/>
</dbReference>
<dbReference type="CDD" id="cd01650">
    <property type="entry name" value="RT_nLTR_like"/>
    <property type="match status" value="1"/>
</dbReference>
<organism evidence="3">
    <name type="scientific">Tanacetum cinerariifolium</name>
    <name type="common">Dalmatian daisy</name>
    <name type="synonym">Chrysanthemum cinerariifolium</name>
    <dbReference type="NCBI Taxonomy" id="118510"/>
    <lineage>
        <taxon>Eukaryota</taxon>
        <taxon>Viridiplantae</taxon>
        <taxon>Streptophyta</taxon>
        <taxon>Embryophyta</taxon>
        <taxon>Tracheophyta</taxon>
        <taxon>Spermatophyta</taxon>
        <taxon>Magnoliopsida</taxon>
        <taxon>eudicotyledons</taxon>
        <taxon>Gunneridae</taxon>
        <taxon>Pentapetalae</taxon>
        <taxon>asterids</taxon>
        <taxon>campanulids</taxon>
        <taxon>Asterales</taxon>
        <taxon>Asteraceae</taxon>
        <taxon>Asteroideae</taxon>
        <taxon>Anthemideae</taxon>
        <taxon>Anthemidinae</taxon>
        <taxon>Tanacetum</taxon>
    </lineage>
</organism>
<evidence type="ECO:0000313" key="3">
    <source>
        <dbReference type="EMBL" id="GEX45633.1"/>
    </source>
</evidence>
<evidence type="ECO:0000259" key="2">
    <source>
        <dbReference type="Pfam" id="PF13966"/>
    </source>
</evidence>
<name>A0A699H9Q5_TANCI</name>
<dbReference type="PANTHER" id="PTHR33116">
    <property type="entry name" value="REVERSE TRANSCRIPTASE ZINC-BINDING DOMAIN-CONTAINING PROTEIN-RELATED-RELATED"/>
    <property type="match status" value="1"/>
</dbReference>
<dbReference type="InterPro" id="IPR026960">
    <property type="entry name" value="RVT-Znf"/>
</dbReference>
<dbReference type="GO" id="GO:0003964">
    <property type="term" value="F:RNA-directed DNA polymerase activity"/>
    <property type="evidence" value="ECO:0007669"/>
    <property type="project" value="UniProtKB-KW"/>
</dbReference>
<dbReference type="PANTHER" id="PTHR33116:SF73">
    <property type="entry name" value="REVERSE TRANSCRIPTASE DOMAIN-CONTAINING PROTEIN"/>
    <property type="match status" value="1"/>
</dbReference>
<dbReference type="AlphaFoldDB" id="A0A699H9Q5"/>
<comment type="caution">
    <text evidence="3">The sequence shown here is derived from an EMBL/GenBank/DDBJ whole genome shotgun (WGS) entry which is preliminary data.</text>
</comment>
<reference evidence="3" key="1">
    <citation type="journal article" date="2019" name="Sci. Rep.">
        <title>Draft genome of Tanacetum cinerariifolium, the natural source of mosquito coil.</title>
        <authorList>
            <person name="Yamashiro T."/>
            <person name="Shiraishi A."/>
            <person name="Satake H."/>
            <person name="Nakayama K."/>
        </authorList>
    </citation>
    <scope>NUCLEOTIDE SEQUENCE</scope>
</reference>
<protein>
    <submittedName>
        <fullName evidence="3">RNA-directed DNA polymerase, eukaryota</fullName>
    </submittedName>
</protein>